<accession>A0ABU2U989</accession>
<dbReference type="Pfam" id="PF03358">
    <property type="entry name" value="FMN_red"/>
    <property type="match status" value="1"/>
</dbReference>
<dbReference type="Proteomes" id="UP001183809">
    <property type="component" value="Unassembled WGS sequence"/>
</dbReference>
<reference evidence="3" key="1">
    <citation type="submission" date="2023-07" db="EMBL/GenBank/DDBJ databases">
        <title>30 novel species of actinomycetes from the DSMZ collection.</title>
        <authorList>
            <person name="Nouioui I."/>
        </authorList>
    </citation>
    <scope>NUCLEOTIDE SEQUENCE [LARGE SCALE GENOMIC DNA]</scope>
    <source>
        <strain evidence="3">DSM 41699</strain>
    </source>
</reference>
<evidence type="ECO:0000259" key="1">
    <source>
        <dbReference type="Pfam" id="PF03358"/>
    </source>
</evidence>
<dbReference type="PANTHER" id="PTHR30543:SF21">
    <property type="entry name" value="NAD(P)H-DEPENDENT FMN REDUCTASE LOT6"/>
    <property type="match status" value="1"/>
</dbReference>
<name>A0ABU2U989_9ACTN</name>
<dbReference type="GO" id="GO:0016491">
    <property type="term" value="F:oxidoreductase activity"/>
    <property type="evidence" value="ECO:0007669"/>
    <property type="project" value="UniProtKB-KW"/>
</dbReference>
<dbReference type="InterPro" id="IPR029039">
    <property type="entry name" value="Flavoprotein-like_sf"/>
</dbReference>
<evidence type="ECO:0000313" key="3">
    <source>
        <dbReference type="Proteomes" id="UP001183809"/>
    </source>
</evidence>
<gene>
    <name evidence="2" type="ORF">RM764_43930</name>
</gene>
<sequence>MSQIRVLALSGSLRRDSFNTRLLHFAEEIAPLGTVFDHFEGLGDIPHFNEDREHPAPAPVADLRARVRTADAVLIATPEYNSSYPGSLKNALDWLSRADDNGLTLPGKPTAILGASPGLLGTVRAQLALRQVLHKLDANVVRQPEFLLFNAHQQFGEKGLAKDSPAAQLLGTVLGGLVDLVQQDRLAV</sequence>
<protein>
    <submittedName>
        <fullName evidence="2">NADPH-dependent FMN reductase</fullName>
        <ecNumber evidence="2">1.-.-.-</ecNumber>
    </submittedName>
</protein>
<dbReference type="InterPro" id="IPR050712">
    <property type="entry name" value="NAD(P)H-dep_reductase"/>
</dbReference>
<feature type="domain" description="NADPH-dependent FMN reductase-like" evidence="1">
    <location>
        <begin position="5"/>
        <end position="152"/>
    </location>
</feature>
<organism evidence="2 3">
    <name type="scientific">Streptomyces gibsoniae</name>
    <dbReference type="NCBI Taxonomy" id="3075529"/>
    <lineage>
        <taxon>Bacteria</taxon>
        <taxon>Bacillati</taxon>
        <taxon>Actinomycetota</taxon>
        <taxon>Actinomycetes</taxon>
        <taxon>Kitasatosporales</taxon>
        <taxon>Streptomycetaceae</taxon>
        <taxon>Streptomyces</taxon>
    </lineage>
</organism>
<dbReference type="SUPFAM" id="SSF52218">
    <property type="entry name" value="Flavoproteins"/>
    <property type="match status" value="1"/>
</dbReference>
<dbReference type="EMBL" id="JAVREY010000132">
    <property type="protein sequence ID" value="MDT0469805.1"/>
    <property type="molecule type" value="Genomic_DNA"/>
</dbReference>
<keyword evidence="3" id="KW-1185">Reference proteome</keyword>
<comment type="caution">
    <text evidence="2">The sequence shown here is derived from an EMBL/GenBank/DDBJ whole genome shotgun (WGS) entry which is preliminary data.</text>
</comment>
<dbReference type="RefSeq" id="WP_311701222.1">
    <property type="nucleotide sequence ID" value="NZ_JAVREY010000132.1"/>
</dbReference>
<dbReference type="InterPro" id="IPR005025">
    <property type="entry name" value="FMN_Rdtase-like_dom"/>
</dbReference>
<proteinExistence type="predicted"/>
<keyword evidence="2" id="KW-0560">Oxidoreductase</keyword>
<dbReference type="Gene3D" id="3.40.50.360">
    <property type="match status" value="1"/>
</dbReference>
<dbReference type="PANTHER" id="PTHR30543">
    <property type="entry name" value="CHROMATE REDUCTASE"/>
    <property type="match status" value="1"/>
</dbReference>
<evidence type="ECO:0000313" key="2">
    <source>
        <dbReference type="EMBL" id="MDT0469805.1"/>
    </source>
</evidence>
<dbReference type="EC" id="1.-.-.-" evidence="2"/>